<sequence>MTFNYCGAGCAGGSFPSNTHVFAFLDQIDAFKPRAILVSEICESQANDIVTRSQSDSRTWPLKVLFTPIGANGSATRPGCPLGNDEGFGNAIFIPESKSFGTVSVLKLTADETGTPDQPGAKHPQTITCADVDSFAYPAVVCNTHIAPSNTPTKPNLIATQIQTATDFAYGHAGGKALIFGGDMNAVPNSAALSGVYSSGTPAGTGHFEEIDNCHPNARRVPAPGDSDYSRCNVPTHGFGAGDNPKKIDYIFLKKGYFKGDNDVDDFSSTVISMPGSDHRLLQGSVNICDGSPGC</sequence>
<dbReference type="SUPFAM" id="SSF56219">
    <property type="entry name" value="DNase I-like"/>
    <property type="match status" value="1"/>
</dbReference>
<name>A0ABW1LHW5_9ACTN</name>
<evidence type="ECO:0000259" key="1">
    <source>
        <dbReference type="Pfam" id="PF03372"/>
    </source>
</evidence>
<proteinExistence type="predicted"/>
<dbReference type="GO" id="GO:0004519">
    <property type="term" value="F:endonuclease activity"/>
    <property type="evidence" value="ECO:0007669"/>
    <property type="project" value="UniProtKB-KW"/>
</dbReference>
<dbReference type="Gene3D" id="3.60.10.10">
    <property type="entry name" value="Endonuclease/exonuclease/phosphatase"/>
    <property type="match status" value="1"/>
</dbReference>
<gene>
    <name evidence="2" type="ORF">ACFPYL_06920</name>
</gene>
<evidence type="ECO:0000313" key="3">
    <source>
        <dbReference type="Proteomes" id="UP001596135"/>
    </source>
</evidence>
<keyword evidence="3" id="KW-1185">Reference proteome</keyword>
<accession>A0ABW1LHW5</accession>
<comment type="caution">
    <text evidence="2">The sequence shown here is derived from an EMBL/GenBank/DDBJ whole genome shotgun (WGS) entry which is preliminary data.</text>
</comment>
<dbReference type="Proteomes" id="UP001596135">
    <property type="component" value="Unassembled WGS sequence"/>
</dbReference>
<feature type="domain" description="Endonuclease/exonuclease/phosphatase" evidence="1">
    <location>
        <begin position="28"/>
        <end position="279"/>
    </location>
</feature>
<dbReference type="Pfam" id="PF03372">
    <property type="entry name" value="Exo_endo_phos"/>
    <property type="match status" value="1"/>
</dbReference>
<dbReference type="InterPro" id="IPR036691">
    <property type="entry name" value="Endo/exonu/phosph_ase_sf"/>
</dbReference>
<dbReference type="RefSeq" id="WP_379152158.1">
    <property type="nucleotide sequence ID" value="NZ_JBHSRJ010000004.1"/>
</dbReference>
<keyword evidence="2" id="KW-0540">Nuclease</keyword>
<protein>
    <submittedName>
        <fullName evidence="2">Endonuclease/exonuclease/phosphatase family protein</fullName>
    </submittedName>
</protein>
<evidence type="ECO:0000313" key="2">
    <source>
        <dbReference type="EMBL" id="MFC6042797.1"/>
    </source>
</evidence>
<reference evidence="3" key="1">
    <citation type="journal article" date="2019" name="Int. J. Syst. Evol. Microbiol.">
        <title>The Global Catalogue of Microorganisms (GCM) 10K type strain sequencing project: providing services to taxonomists for standard genome sequencing and annotation.</title>
        <authorList>
            <consortium name="The Broad Institute Genomics Platform"/>
            <consortium name="The Broad Institute Genome Sequencing Center for Infectious Disease"/>
            <person name="Wu L."/>
            <person name="Ma J."/>
        </authorList>
    </citation>
    <scope>NUCLEOTIDE SEQUENCE [LARGE SCALE GENOMIC DNA]</scope>
    <source>
        <strain evidence="3">CCUG 54522</strain>
    </source>
</reference>
<dbReference type="EMBL" id="JBHSRJ010000004">
    <property type="protein sequence ID" value="MFC6042797.1"/>
    <property type="molecule type" value="Genomic_DNA"/>
</dbReference>
<keyword evidence="2" id="KW-0255">Endonuclease</keyword>
<organism evidence="2 3">
    <name type="scientific">Nocardioides hankookensis</name>
    <dbReference type="NCBI Taxonomy" id="443157"/>
    <lineage>
        <taxon>Bacteria</taxon>
        <taxon>Bacillati</taxon>
        <taxon>Actinomycetota</taxon>
        <taxon>Actinomycetes</taxon>
        <taxon>Propionibacteriales</taxon>
        <taxon>Nocardioidaceae</taxon>
        <taxon>Nocardioides</taxon>
    </lineage>
</organism>
<keyword evidence="2" id="KW-0378">Hydrolase</keyword>
<dbReference type="InterPro" id="IPR005135">
    <property type="entry name" value="Endo/exonuclease/phosphatase"/>
</dbReference>